<organism evidence="2 3">
    <name type="scientific">Aegilops tauschii subsp. strangulata</name>
    <name type="common">Goatgrass</name>
    <dbReference type="NCBI Taxonomy" id="200361"/>
    <lineage>
        <taxon>Eukaryota</taxon>
        <taxon>Viridiplantae</taxon>
        <taxon>Streptophyta</taxon>
        <taxon>Embryophyta</taxon>
        <taxon>Tracheophyta</taxon>
        <taxon>Spermatophyta</taxon>
        <taxon>Magnoliopsida</taxon>
        <taxon>Liliopsida</taxon>
        <taxon>Poales</taxon>
        <taxon>Poaceae</taxon>
        <taxon>BOP clade</taxon>
        <taxon>Pooideae</taxon>
        <taxon>Triticodae</taxon>
        <taxon>Triticeae</taxon>
        <taxon>Triticinae</taxon>
        <taxon>Aegilops</taxon>
    </lineage>
</organism>
<evidence type="ECO:0000313" key="2">
    <source>
        <dbReference type="EnsemblPlants" id="AET6Gv20987200.3"/>
    </source>
</evidence>
<keyword evidence="3" id="KW-1185">Reference proteome</keyword>
<feature type="region of interest" description="Disordered" evidence="1">
    <location>
        <begin position="110"/>
        <end position="145"/>
    </location>
</feature>
<accession>A0A453Q5G0</accession>
<reference evidence="3" key="1">
    <citation type="journal article" date="2014" name="Science">
        <title>Ancient hybridizations among the ancestral genomes of bread wheat.</title>
        <authorList>
            <consortium name="International Wheat Genome Sequencing Consortium,"/>
            <person name="Marcussen T."/>
            <person name="Sandve S.R."/>
            <person name="Heier L."/>
            <person name="Spannagl M."/>
            <person name="Pfeifer M."/>
            <person name="Jakobsen K.S."/>
            <person name="Wulff B.B."/>
            <person name="Steuernagel B."/>
            <person name="Mayer K.F."/>
            <person name="Olsen O.A."/>
        </authorList>
    </citation>
    <scope>NUCLEOTIDE SEQUENCE [LARGE SCALE GENOMIC DNA]</scope>
    <source>
        <strain evidence="3">cv. AL8/78</strain>
    </source>
</reference>
<proteinExistence type="predicted"/>
<dbReference type="Gramene" id="AET6Gv20987200.3">
    <property type="protein sequence ID" value="AET6Gv20987200.3"/>
    <property type="gene ID" value="AET6Gv20987200"/>
</dbReference>
<reference evidence="2" key="3">
    <citation type="journal article" date="2017" name="Nature">
        <title>Genome sequence of the progenitor of the wheat D genome Aegilops tauschii.</title>
        <authorList>
            <person name="Luo M.C."/>
            <person name="Gu Y.Q."/>
            <person name="Puiu D."/>
            <person name="Wang H."/>
            <person name="Twardziok S.O."/>
            <person name="Deal K.R."/>
            <person name="Huo N."/>
            <person name="Zhu T."/>
            <person name="Wang L."/>
            <person name="Wang Y."/>
            <person name="McGuire P.E."/>
            <person name="Liu S."/>
            <person name="Long H."/>
            <person name="Ramasamy R.K."/>
            <person name="Rodriguez J.C."/>
            <person name="Van S.L."/>
            <person name="Yuan L."/>
            <person name="Wang Z."/>
            <person name="Xia Z."/>
            <person name="Xiao L."/>
            <person name="Anderson O.D."/>
            <person name="Ouyang S."/>
            <person name="Liang Y."/>
            <person name="Zimin A.V."/>
            <person name="Pertea G."/>
            <person name="Qi P."/>
            <person name="Bennetzen J.L."/>
            <person name="Dai X."/>
            <person name="Dawson M.W."/>
            <person name="Muller H.G."/>
            <person name="Kugler K."/>
            <person name="Rivarola-Duarte L."/>
            <person name="Spannagl M."/>
            <person name="Mayer K.F.X."/>
            <person name="Lu F.H."/>
            <person name="Bevan M.W."/>
            <person name="Leroy P."/>
            <person name="Li P."/>
            <person name="You F.M."/>
            <person name="Sun Q."/>
            <person name="Liu Z."/>
            <person name="Lyons E."/>
            <person name="Wicker T."/>
            <person name="Salzberg S.L."/>
            <person name="Devos K.M."/>
            <person name="Dvorak J."/>
        </authorList>
    </citation>
    <scope>NUCLEOTIDE SEQUENCE [LARGE SCALE GENOMIC DNA]</scope>
    <source>
        <strain evidence="2">cv. AL8/78</strain>
    </source>
</reference>
<dbReference type="AlphaFoldDB" id="A0A453Q5G0"/>
<dbReference type="Proteomes" id="UP000015105">
    <property type="component" value="Chromosome 6D"/>
</dbReference>
<reference evidence="2" key="4">
    <citation type="submission" date="2019-03" db="UniProtKB">
        <authorList>
            <consortium name="EnsemblPlants"/>
        </authorList>
    </citation>
    <scope>IDENTIFICATION</scope>
</reference>
<sequence length="188" mass="20215">GRGPTSKISLPAPVAICVSQLMGVHSLSTPSSEHHWMPSPQVGANVFIRLTARMLDLAQLPCHARGEMARYETASSQYPFPSSTYLCRGRLERLLFIRFSGELQLSTLSSDSGPSAAAQHANPGDGGWAPPSASSGRSGGGGGGGRELRAGDAYLMMVVSIDGYVLHRPQRRGRRRPLDLGFIMFFLF</sequence>
<evidence type="ECO:0000256" key="1">
    <source>
        <dbReference type="SAM" id="MobiDB-lite"/>
    </source>
</evidence>
<name>A0A453Q5G0_AEGTS</name>
<protein>
    <submittedName>
        <fullName evidence="2">Uncharacterized protein</fullName>
    </submittedName>
</protein>
<reference evidence="2" key="5">
    <citation type="journal article" date="2021" name="G3 (Bethesda)">
        <title>Aegilops tauschii genome assembly Aet v5.0 features greater sequence contiguity and improved annotation.</title>
        <authorList>
            <person name="Wang L."/>
            <person name="Zhu T."/>
            <person name="Rodriguez J.C."/>
            <person name="Deal K.R."/>
            <person name="Dubcovsky J."/>
            <person name="McGuire P.E."/>
            <person name="Lux T."/>
            <person name="Spannagl M."/>
            <person name="Mayer K.F.X."/>
            <person name="Baldrich P."/>
            <person name="Meyers B.C."/>
            <person name="Huo N."/>
            <person name="Gu Y.Q."/>
            <person name="Zhou H."/>
            <person name="Devos K.M."/>
            <person name="Bennetzen J.L."/>
            <person name="Unver T."/>
            <person name="Budak H."/>
            <person name="Gulick P.J."/>
            <person name="Galiba G."/>
            <person name="Kalapos B."/>
            <person name="Nelson D.R."/>
            <person name="Li P."/>
            <person name="You F.M."/>
            <person name="Luo M.C."/>
            <person name="Dvorak J."/>
        </authorList>
    </citation>
    <scope>NUCLEOTIDE SEQUENCE [LARGE SCALE GENOMIC DNA]</scope>
    <source>
        <strain evidence="2">cv. AL8/78</strain>
    </source>
</reference>
<reference evidence="3" key="2">
    <citation type="journal article" date="2017" name="Nat. Plants">
        <title>The Aegilops tauschii genome reveals multiple impacts of transposons.</title>
        <authorList>
            <person name="Zhao G."/>
            <person name="Zou C."/>
            <person name="Li K."/>
            <person name="Wang K."/>
            <person name="Li T."/>
            <person name="Gao L."/>
            <person name="Zhang X."/>
            <person name="Wang H."/>
            <person name="Yang Z."/>
            <person name="Liu X."/>
            <person name="Jiang W."/>
            <person name="Mao L."/>
            <person name="Kong X."/>
            <person name="Jiao Y."/>
            <person name="Jia J."/>
        </authorList>
    </citation>
    <scope>NUCLEOTIDE SEQUENCE [LARGE SCALE GENOMIC DNA]</scope>
    <source>
        <strain evidence="3">cv. AL8/78</strain>
    </source>
</reference>
<evidence type="ECO:0000313" key="3">
    <source>
        <dbReference type="Proteomes" id="UP000015105"/>
    </source>
</evidence>
<dbReference type="EnsemblPlants" id="AET6Gv20987200.3">
    <property type="protein sequence ID" value="AET6Gv20987200.3"/>
    <property type="gene ID" value="AET6Gv20987200"/>
</dbReference>